<dbReference type="Proteomes" id="UP000184245">
    <property type="component" value="Unassembled WGS sequence"/>
</dbReference>
<dbReference type="GO" id="GO:0000976">
    <property type="term" value="F:transcription cis-regulatory region binding"/>
    <property type="evidence" value="ECO:0007669"/>
    <property type="project" value="TreeGrafter"/>
</dbReference>
<evidence type="ECO:0000313" key="6">
    <source>
        <dbReference type="EMBL" id="SHF24864.1"/>
    </source>
</evidence>
<dbReference type="SUPFAM" id="SSF53822">
    <property type="entry name" value="Periplasmic binding protein-like I"/>
    <property type="match status" value="1"/>
</dbReference>
<keyword evidence="2" id="KW-0805">Transcription regulation</keyword>
<dbReference type="CDD" id="cd06267">
    <property type="entry name" value="PBP1_LacI_sugar_binding-like"/>
    <property type="match status" value="1"/>
</dbReference>
<dbReference type="Gene3D" id="1.10.260.40">
    <property type="entry name" value="lambda repressor-like DNA-binding domains"/>
    <property type="match status" value="1"/>
</dbReference>
<keyword evidence="4" id="KW-0804">Transcription</keyword>
<dbReference type="PROSITE" id="PS00356">
    <property type="entry name" value="HTH_LACI_1"/>
    <property type="match status" value="1"/>
</dbReference>
<reference evidence="6 7" key="1">
    <citation type="submission" date="2016-11" db="EMBL/GenBank/DDBJ databases">
        <authorList>
            <person name="Jaros S."/>
            <person name="Januszkiewicz K."/>
            <person name="Wedrychowicz H."/>
        </authorList>
    </citation>
    <scope>NUCLEOTIDE SEQUENCE [LARGE SCALE GENOMIC DNA]</scope>
    <source>
        <strain evidence="6 7">DSM 17459</strain>
    </source>
</reference>
<dbReference type="AlphaFoldDB" id="A0A1M5A3R1"/>
<keyword evidence="1" id="KW-0678">Repressor</keyword>
<evidence type="ECO:0000259" key="5">
    <source>
        <dbReference type="PROSITE" id="PS50932"/>
    </source>
</evidence>
<evidence type="ECO:0000256" key="4">
    <source>
        <dbReference type="ARBA" id="ARBA00023163"/>
    </source>
</evidence>
<dbReference type="Gene3D" id="3.40.50.2300">
    <property type="match status" value="2"/>
</dbReference>
<accession>A0A1M5A3R1</accession>
<proteinExistence type="predicted"/>
<keyword evidence="3" id="KW-0238">DNA-binding</keyword>
<dbReference type="PANTHER" id="PTHR30146:SF148">
    <property type="entry name" value="HTH-TYPE TRANSCRIPTIONAL REPRESSOR PURR-RELATED"/>
    <property type="match status" value="1"/>
</dbReference>
<evidence type="ECO:0000256" key="3">
    <source>
        <dbReference type="ARBA" id="ARBA00023125"/>
    </source>
</evidence>
<protein>
    <submittedName>
        <fullName evidence="6">Transcriptional regulator, LacI family</fullName>
    </submittedName>
</protein>
<dbReference type="SUPFAM" id="SSF47413">
    <property type="entry name" value="lambda repressor-like DNA-binding domains"/>
    <property type="match status" value="1"/>
</dbReference>
<dbReference type="SMART" id="SM00354">
    <property type="entry name" value="HTH_LACI"/>
    <property type="match status" value="1"/>
</dbReference>
<keyword evidence="7" id="KW-1185">Reference proteome</keyword>
<dbReference type="RefSeq" id="WP_072853214.1">
    <property type="nucleotide sequence ID" value="NZ_FQVI01000018.1"/>
</dbReference>
<dbReference type="STRING" id="1122155.SAMN02745158_03016"/>
<evidence type="ECO:0000256" key="2">
    <source>
        <dbReference type="ARBA" id="ARBA00023015"/>
    </source>
</evidence>
<evidence type="ECO:0000313" key="7">
    <source>
        <dbReference type="Proteomes" id="UP000184245"/>
    </source>
</evidence>
<dbReference type="PROSITE" id="PS50932">
    <property type="entry name" value="HTH_LACI_2"/>
    <property type="match status" value="1"/>
</dbReference>
<sequence>MDKRNENKSITIDDVAKLAGVSRATAGRVVGNYGSVSESAKTKVKKAIEELGYYPNAIAQGLRSNTSKTIAVVVESINNHLFSELTSWIEKVALKKGYSVMVCSTHENPLLEIQHLSSLHNRRVEGIVIAATSTSETSINKKNKHLYDGDIPMVYVDREVKGTSRNLIVSNNRDAGYKAAQYLIELGHQKIGGIATTSFATVAERFAGYQKAMEDEGIGFHSDNFMKIDYEAENVEEILEKGILSRIRELTAIIVFNNSLLAPLLLGLRKKGLSIPEDISIVAWDDENLNQLMEITTMKQQVEKLGTYAAERLFELIEMPDRRGDTYIQVLETEMIVRKSCREIKEEG</sequence>
<dbReference type="CDD" id="cd01392">
    <property type="entry name" value="HTH_LacI"/>
    <property type="match status" value="1"/>
</dbReference>
<dbReference type="EMBL" id="FQVI01000018">
    <property type="protein sequence ID" value="SHF24864.1"/>
    <property type="molecule type" value="Genomic_DNA"/>
</dbReference>
<gene>
    <name evidence="6" type="ORF">SAMN02745158_03016</name>
</gene>
<name>A0A1M5A3R1_9CLOT</name>
<dbReference type="InterPro" id="IPR000843">
    <property type="entry name" value="HTH_LacI"/>
</dbReference>
<dbReference type="InterPro" id="IPR028082">
    <property type="entry name" value="Peripla_BP_I"/>
</dbReference>
<organism evidence="6 7">
    <name type="scientific">Lactonifactor longoviformis DSM 17459</name>
    <dbReference type="NCBI Taxonomy" id="1122155"/>
    <lineage>
        <taxon>Bacteria</taxon>
        <taxon>Bacillati</taxon>
        <taxon>Bacillota</taxon>
        <taxon>Clostridia</taxon>
        <taxon>Eubacteriales</taxon>
        <taxon>Clostridiaceae</taxon>
        <taxon>Lactonifactor</taxon>
    </lineage>
</organism>
<dbReference type="Pfam" id="PF13377">
    <property type="entry name" value="Peripla_BP_3"/>
    <property type="match status" value="1"/>
</dbReference>
<dbReference type="OrthoDB" id="369222at2"/>
<dbReference type="Pfam" id="PF00356">
    <property type="entry name" value="LacI"/>
    <property type="match status" value="1"/>
</dbReference>
<dbReference type="GO" id="GO:0003700">
    <property type="term" value="F:DNA-binding transcription factor activity"/>
    <property type="evidence" value="ECO:0007669"/>
    <property type="project" value="TreeGrafter"/>
</dbReference>
<dbReference type="InterPro" id="IPR010982">
    <property type="entry name" value="Lambda_DNA-bd_dom_sf"/>
</dbReference>
<dbReference type="InterPro" id="IPR046335">
    <property type="entry name" value="LacI/GalR-like_sensor"/>
</dbReference>
<dbReference type="PANTHER" id="PTHR30146">
    <property type="entry name" value="LACI-RELATED TRANSCRIPTIONAL REPRESSOR"/>
    <property type="match status" value="1"/>
</dbReference>
<feature type="domain" description="HTH lacI-type" evidence="5">
    <location>
        <begin position="10"/>
        <end position="64"/>
    </location>
</feature>
<evidence type="ECO:0000256" key="1">
    <source>
        <dbReference type="ARBA" id="ARBA00022491"/>
    </source>
</evidence>